<keyword evidence="2" id="KW-1185">Reference proteome</keyword>
<dbReference type="EMBL" id="AZBU02000004">
    <property type="protein sequence ID" value="TKR80000.1"/>
    <property type="molecule type" value="Genomic_DNA"/>
</dbReference>
<evidence type="ECO:0000313" key="2">
    <source>
        <dbReference type="Proteomes" id="UP000298663"/>
    </source>
</evidence>
<accession>A0A4U5NBU9</accession>
<proteinExistence type="predicted"/>
<protein>
    <submittedName>
        <fullName evidence="1">Uncharacterized protein</fullName>
    </submittedName>
</protein>
<evidence type="ECO:0000313" key="1">
    <source>
        <dbReference type="EMBL" id="TKR80000.1"/>
    </source>
</evidence>
<reference evidence="1 2" key="1">
    <citation type="journal article" date="2015" name="Genome Biol.">
        <title>Comparative genomics of Steinernema reveals deeply conserved gene regulatory networks.</title>
        <authorList>
            <person name="Dillman A.R."/>
            <person name="Macchietto M."/>
            <person name="Porter C.F."/>
            <person name="Rogers A."/>
            <person name="Williams B."/>
            <person name="Antoshechkin I."/>
            <person name="Lee M.M."/>
            <person name="Goodwin Z."/>
            <person name="Lu X."/>
            <person name="Lewis E.E."/>
            <person name="Goodrich-Blair H."/>
            <person name="Stock S.P."/>
            <person name="Adams B.J."/>
            <person name="Sternberg P.W."/>
            <person name="Mortazavi A."/>
        </authorList>
    </citation>
    <scope>NUCLEOTIDE SEQUENCE [LARGE SCALE GENOMIC DNA]</scope>
    <source>
        <strain evidence="1 2">ALL</strain>
    </source>
</reference>
<name>A0A4U5NBU9_STECR</name>
<dbReference type="Proteomes" id="UP000298663">
    <property type="component" value="Unassembled WGS sequence"/>
</dbReference>
<reference evidence="1 2" key="2">
    <citation type="journal article" date="2019" name="G3 (Bethesda)">
        <title>Hybrid Assembly of the Genome of the Entomopathogenic Nematode Steinernema carpocapsae Identifies the X-Chromosome.</title>
        <authorList>
            <person name="Serra L."/>
            <person name="Macchietto M."/>
            <person name="Macias-Munoz A."/>
            <person name="McGill C.J."/>
            <person name="Rodriguez I.M."/>
            <person name="Rodriguez B."/>
            <person name="Murad R."/>
            <person name="Mortazavi A."/>
        </authorList>
    </citation>
    <scope>NUCLEOTIDE SEQUENCE [LARGE SCALE GENOMIC DNA]</scope>
    <source>
        <strain evidence="1 2">ALL</strain>
    </source>
</reference>
<organism evidence="1 2">
    <name type="scientific">Steinernema carpocapsae</name>
    <name type="common">Entomopathogenic nematode</name>
    <dbReference type="NCBI Taxonomy" id="34508"/>
    <lineage>
        <taxon>Eukaryota</taxon>
        <taxon>Metazoa</taxon>
        <taxon>Ecdysozoa</taxon>
        <taxon>Nematoda</taxon>
        <taxon>Chromadorea</taxon>
        <taxon>Rhabditida</taxon>
        <taxon>Tylenchina</taxon>
        <taxon>Panagrolaimomorpha</taxon>
        <taxon>Strongyloidoidea</taxon>
        <taxon>Steinernematidae</taxon>
        <taxon>Steinernema</taxon>
    </lineage>
</organism>
<comment type="caution">
    <text evidence="1">The sequence shown here is derived from an EMBL/GenBank/DDBJ whole genome shotgun (WGS) entry which is preliminary data.</text>
</comment>
<dbReference type="AlphaFoldDB" id="A0A4U5NBU9"/>
<gene>
    <name evidence="1" type="ORF">L596_014140</name>
</gene>
<sequence length="76" mass="8227">MTSSSILRMASSQILSSESLCEKLKCVLVAAGVRNKICDSLVKFFDGAMISADAKRRGTLQFKLGAAASREKEKSR</sequence>